<sequence length="519" mass="53770">MSHELLLLLMGLMLFGAILSGVPVSFVLLGVPFLVALLGAATGSFDLAFIDAFPSRAFGLLTNPVFVAVPLFVLMGSLLEKADIARRMMFAAGALFGEHRGGLAYAVIIVGALLAASTGVIGATIFMLGLIALPAMLSANYAPRLASGVICASGSLGQIIPPSILLILLADQISAAYQTGRRSVGDFAPEPVSVGDLFAAALLPGLLLVGLYLLYIFVLSRLRPEACPPIRQEGASGGHRRPSAREVFGSLVLPLALILLVLGSILGGIATPTESAALGAAGALVMVALERANLPAWRRYAILAVLPAAFLLVLVKALGGAGAGPWQMAIGLVGLVGLLAGVILALWQELRDGELAEVARSTATMVAMLTLIVLGATMLSLVFRGLGGDEMVAGLLTGLPGGTAAALIAVMVVIFLLGFVIEYIEIIFIVVPVAAPPLMAAGVDPIWFAILISMNLQMSFLTPPFGYALFYFRSVAPAALRTGDIYASVLPFILLQLIALGLVAAFPALVNWLPGVVFQ</sequence>
<evidence type="ECO:0000256" key="4">
    <source>
        <dbReference type="ARBA" id="ARBA00022692"/>
    </source>
</evidence>
<feature type="transmembrane region" description="Helical" evidence="8">
    <location>
        <begin position="484"/>
        <end position="510"/>
    </location>
</feature>
<evidence type="ECO:0000256" key="5">
    <source>
        <dbReference type="ARBA" id="ARBA00022989"/>
    </source>
</evidence>
<reference evidence="11" key="1">
    <citation type="journal article" date="2019" name="Int. J. Syst. Evol. Microbiol.">
        <title>The Global Catalogue of Microorganisms (GCM) 10K type strain sequencing project: providing services to taxonomists for standard genome sequencing and annotation.</title>
        <authorList>
            <consortium name="The Broad Institute Genomics Platform"/>
            <consortium name="The Broad Institute Genome Sequencing Center for Infectious Disease"/>
            <person name="Wu L."/>
            <person name="Ma J."/>
        </authorList>
    </citation>
    <scope>NUCLEOTIDE SEQUENCE [LARGE SCALE GENOMIC DNA]</scope>
    <source>
        <strain evidence="11">KCTC 42964</strain>
    </source>
</reference>
<feature type="transmembrane region" description="Helical" evidence="8">
    <location>
        <begin position="31"/>
        <end position="50"/>
    </location>
</feature>
<dbReference type="Pfam" id="PF06808">
    <property type="entry name" value="DctM"/>
    <property type="match status" value="1"/>
</dbReference>
<dbReference type="PANTHER" id="PTHR33362">
    <property type="entry name" value="SIALIC ACID TRAP TRANSPORTER PERMEASE PROTEIN SIAT-RELATED"/>
    <property type="match status" value="1"/>
</dbReference>
<evidence type="ECO:0000313" key="11">
    <source>
        <dbReference type="Proteomes" id="UP001595528"/>
    </source>
</evidence>
<organism evidence="10 11">
    <name type="scientific">Marinibaculum pumilum</name>
    <dbReference type="NCBI Taxonomy" id="1766165"/>
    <lineage>
        <taxon>Bacteria</taxon>
        <taxon>Pseudomonadati</taxon>
        <taxon>Pseudomonadota</taxon>
        <taxon>Alphaproteobacteria</taxon>
        <taxon>Rhodospirillales</taxon>
        <taxon>Rhodospirillaceae</taxon>
        <taxon>Marinibaculum</taxon>
    </lineage>
</organism>
<gene>
    <name evidence="10" type="ORF">ACFOGJ_17170</name>
</gene>
<evidence type="ECO:0000256" key="6">
    <source>
        <dbReference type="ARBA" id="ARBA00023136"/>
    </source>
</evidence>
<feature type="transmembrane region" description="Helical" evidence="8">
    <location>
        <begin position="300"/>
        <end position="319"/>
    </location>
</feature>
<feature type="transmembrane region" description="Helical" evidence="8">
    <location>
        <begin position="276"/>
        <end position="293"/>
    </location>
</feature>
<feature type="domain" description="TRAP C4-dicarboxylate transport system permease DctM subunit" evidence="9">
    <location>
        <begin position="13"/>
        <end position="328"/>
    </location>
</feature>
<dbReference type="Proteomes" id="UP001595528">
    <property type="component" value="Unassembled WGS sequence"/>
</dbReference>
<keyword evidence="3 7" id="KW-0997">Cell inner membrane</keyword>
<dbReference type="InterPro" id="IPR004681">
    <property type="entry name" value="TRAP_DctM"/>
</dbReference>
<comment type="function">
    <text evidence="7">Part of the tripartite ATP-independent periplasmic (TRAP) transport system.</text>
</comment>
<comment type="caution">
    <text evidence="10">The sequence shown here is derived from an EMBL/GenBank/DDBJ whole genome shotgun (WGS) entry which is preliminary data.</text>
</comment>
<evidence type="ECO:0000313" key="10">
    <source>
        <dbReference type="EMBL" id="MFC3228979.1"/>
    </source>
</evidence>
<feature type="transmembrane region" description="Helical" evidence="8">
    <location>
        <begin position="103"/>
        <end position="133"/>
    </location>
</feature>
<dbReference type="InterPro" id="IPR010656">
    <property type="entry name" value="DctM"/>
</dbReference>
<evidence type="ECO:0000256" key="3">
    <source>
        <dbReference type="ARBA" id="ARBA00022519"/>
    </source>
</evidence>
<name>A0ABV7L345_9PROT</name>
<dbReference type="PANTHER" id="PTHR33362:SF7">
    <property type="entry name" value="SLL1103 PROTEIN"/>
    <property type="match status" value="1"/>
</dbReference>
<dbReference type="RefSeq" id="WP_379902681.1">
    <property type="nucleotide sequence ID" value="NZ_JBHRTR010000029.1"/>
</dbReference>
<proteinExistence type="predicted"/>
<feature type="transmembrane region" description="Helical" evidence="8">
    <location>
        <begin position="359"/>
        <end position="383"/>
    </location>
</feature>
<protein>
    <submittedName>
        <fullName evidence="10">TRAP transporter large permease subunit</fullName>
    </submittedName>
</protein>
<accession>A0ABV7L345</accession>
<comment type="subcellular location">
    <subcellularLocation>
        <location evidence="1 7">Cell inner membrane</location>
        <topology evidence="1 7">Multi-pass membrane protein</topology>
    </subcellularLocation>
</comment>
<feature type="transmembrane region" description="Helical" evidence="8">
    <location>
        <begin position="446"/>
        <end position="472"/>
    </location>
</feature>
<feature type="transmembrane region" description="Helical" evidence="8">
    <location>
        <begin position="247"/>
        <end position="270"/>
    </location>
</feature>
<feature type="transmembrane region" description="Helical" evidence="8">
    <location>
        <begin position="197"/>
        <end position="218"/>
    </location>
</feature>
<keyword evidence="11" id="KW-1185">Reference proteome</keyword>
<feature type="transmembrane region" description="Helical" evidence="8">
    <location>
        <begin position="57"/>
        <end position="79"/>
    </location>
</feature>
<feature type="transmembrane region" description="Helical" evidence="8">
    <location>
        <begin position="325"/>
        <end position="347"/>
    </location>
</feature>
<feature type="transmembrane region" description="Helical" evidence="8">
    <location>
        <begin position="395"/>
        <end position="416"/>
    </location>
</feature>
<evidence type="ECO:0000256" key="7">
    <source>
        <dbReference type="RuleBase" id="RU369079"/>
    </source>
</evidence>
<keyword evidence="5 8" id="KW-1133">Transmembrane helix</keyword>
<feature type="transmembrane region" description="Helical" evidence="8">
    <location>
        <begin position="145"/>
        <end position="170"/>
    </location>
</feature>
<keyword evidence="4 8" id="KW-0812">Transmembrane</keyword>
<dbReference type="EMBL" id="JBHRTR010000029">
    <property type="protein sequence ID" value="MFC3228979.1"/>
    <property type="molecule type" value="Genomic_DNA"/>
</dbReference>
<keyword evidence="2" id="KW-1003">Cell membrane</keyword>
<evidence type="ECO:0000256" key="1">
    <source>
        <dbReference type="ARBA" id="ARBA00004429"/>
    </source>
</evidence>
<evidence type="ECO:0000256" key="2">
    <source>
        <dbReference type="ARBA" id="ARBA00022475"/>
    </source>
</evidence>
<keyword evidence="7" id="KW-0813">Transport</keyword>
<evidence type="ECO:0000259" key="9">
    <source>
        <dbReference type="Pfam" id="PF06808"/>
    </source>
</evidence>
<evidence type="ECO:0000256" key="8">
    <source>
        <dbReference type="SAM" id="Phobius"/>
    </source>
</evidence>
<feature type="transmembrane region" description="Helical" evidence="8">
    <location>
        <begin position="423"/>
        <end position="440"/>
    </location>
</feature>
<keyword evidence="6 8" id="KW-0472">Membrane</keyword>